<reference evidence="3 4" key="1">
    <citation type="submission" date="2018-06" db="EMBL/GenBank/DDBJ databases">
        <title>Extensive metabolic versatility and redundancy in microbially diverse, dynamic hydrothermal sediments.</title>
        <authorList>
            <person name="Dombrowski N."/>
            <person name="Teske A."/>
            <person name="Baker B.J."/>
        </authorList>
    </citation>
    <scope>NUCLEOTIDE SEQUENCE [LARGE SCALE GENOMIC DNA]</scope>
    <source>
        <strain evidence="3">B66_G16</strain>
    </source>
</reference>
<dbReference type="PANTHER" id="PTHR43819:SF1">
    <property type="entry name" value="ARCHAEAL-TYPE GLUTAMATE SYNTHASE [NADPH]"/>
    <property type="match status" value="1"/>
</dbReference>
<dbReference type="InterPro" id="IPR013785">
    <property type="entry name" value="Aldolase_TIM"/>
</dbReference>
<protein>
    <submittedName>
        <fullName evidence="3">FMN-binding glutamate synthase family protein</fullName>
    </submittedName>
</protein>
<comment type="caution">
    <text evidence="3">The sequence shown here is derived from an EMBL/GenBank/DDBJ whole genome shotgun (WGS) entry which is preliminary data.</text>
</comment>
<dbReference type="SUPFAM" id="SSF51395">
    <property type="entry name" value="FMN-linked oxidoreductases"/>
    <property type="match status" value="1"/>
</dbReference>
<dbReference type="AlphaFoldDB" id="A0A497ENP0"/>
<comment type="similarity">
    <text evidence="1">Belongs to the glutamate synthase family.</text>
</comment>
<evidence type="ECO:0000313" key="3">
    <source>
        <dbReference type="EMBL" id="RLE48183.1"/>
    </source>
</evidence>
<sequence>MSERVHPNSSYLNAKSTTGTLTRVKDVSSISGMCPICVYECPVLCQVGLSALRGREAIYPMPKYFGYSTAGALKDYGLDWSHLNIQAALLGAEGIEPDPDKALFTNASTETVIGGIPVKVPIFIGAYGSTDVAKLNWDGLAIGAAISGIGLIVGENVCGVDPDLQLVNGKVARSPEMERRVKLFREFWDGKYGDLVVQTNVEDQKLGVDTYVISKHNVHCIERKSGQRAKTIGGEIRVKDLNSAIELKRRGYLILPDPEDPLVQEAFRQKLFTSFERHSRVAMLQGEDVVENIEQLRSQGAKHVSIKTGAYRPAAVAFTMKVASEAKVDYVTFDGAGGGTGMSPVPMMDEMGIPTLYLEVIVLKCAQILKKKGKHVPDILMAGGFIEETQIYKAIALSNFGDGPIVKGVVMGRAPLTAVMKAKYFAELAQKGKLPKPFVDEYGDTPEKFFRCVAELKARYGERFKDIPWGAVGLYSYIYDRIKTSLQQLLAGSRKFKLELINRNDLVALTERASEVTGIPMPHQADEELIERILE</sequence>
<evidence type="ECO:0000256" key="1">
    <source>
        <dbReference type="ARBA" id="ARBA00009716"/>
    </source>
</evidence>
<evidence type="ECO:0000313" key="4">
    <source>
        <dbReference type="Proteomes" id="UP000278475"/>
    </source>
</evidence>
<name>A0A497ENP0_9CREN</name>
<dbReference type="GO" id="GO:0015930">
    <property type="term" value="F:glutamate synthase activity"/>
    <property type="evidence" value="ECO:0007669"/>
    <property type="project" value="InterPro"/>
</dbReference>
<feature type="domain" description="Glutamate synthase" evidence="2">
    <location>
        <begin position="283"/>
        <end position="397"/>
    </location>
</feature>
<gene>
    <name evidence="3" type="ORF">DRJ31_07715</name>
</gene>
<proteinExistence type="inferred from homology"/>
<dbReference type="InterPro" id="IPR002932">
    <property type="entry name" value="Glu_synthdom"/>
</dbReference>
<accession>A0A497ENP0</accession>
<dbReference type="Proteomes" id="UP000278475">
    <property type="component" value="Unassembled WGS sequence"/>
</dbReference>
<dbReference type="Gene3D" id="3.20.20.70">
    <property type="entry name" value="Aldolase class I"/>
    <property type="match status" value="1"/>
</dbReference>
<organism evidence="3 4">
    <name type="scientific">Thermoproteota archaeon</name>
    <dbReference type="NCBI Taxonomy" id="2056631"/>
    <lineage>
        <taxon>Archaea</taxon>
        <taxon>Thermoproteota</taxon>
    </lineage>
</organism>
<dbReference type="EMBL" id="QMQV01000087">
    <property type="protein sequence ID" value="RLE48183.1"/>
    <property type="molecule type" value="Genomic_DNA"/>
</dbReference>
<evidence type="ECO:0000259" key="2">
    <source>
        <dbReference type="Pfam" id="PF01645"/>
    </source>
</evidence>
<dbReference type="Pfam" id="PF01645">
    <property type="entry name" value="Glu_synthase"/>
    <property type="match status" value="1"/>
</dbReference>
<dbReference type="GO" id="GO:0006537">
    <property type="term" value="P:glutamate biosynthetic process"/>
    <property type="evidence" value="ECO:0007669"/>
    <property type="project" value="InterPro"/>
</dbReference>
<dbReference type="PANTHER" id="PTHR43819">
    <property type="entry name" value="ARCHAEAL-TYPE GLUTAMATE SYNTHASE [NADPH]"/>
    <property type="match status" value="1"/>
</dbReference>